<protein>
    <recommendedName>
        <fullName evidence="4">Chromo domain-containing protein</fullName>
    </recommendedName>
</protein>
<dbReference type="InterPro" id="IPR016197">
    <property type="entry name" value="Chromo-like_dom_sf"/>
</dbReference>
<feature type="domain" description="Chromo" evidence="4">
    <location>
        <begin position="12"/>
        <end position="61"/>
    </location>
</feature>
<feature type="region of interest" description="Disordered" evidence="3">
    <location>
        <begin position="91"/>
        <end position="372"/>
    </location>
</feature>
<feature type="compositionally biased region" description="Basic and acidic residues" evidence="3">
    <location>
        <begin position="323"/>
        <end position="334"/>
    </location>
</feature>
<dbReference type="PROSITE" id="PS00598">
    <property type="entry name" value="CHROMO_1"/>
    <property type="match status" value="1"/>
</dbReference>
<feature type="compositionally biased region" description="Basic and acidic residues" evidence="3">
    <location>
        <begin position="91"/>
        <end position="113"/>
    </location>
</feature>
<dbReference type="PANTHER" id="PTHR22812">
    <property type="entry name" value="CHROMOBOX PROTEIN"/>
    <property type="match status" value="1"/>
</dbReference>
<dbReference type="Pfam" id="PF00385">
    <property type="entry name" value="Chromo"/>
    <property type="match status" value="1"/>
</dbReference>
<comment type="caution">
    <text evidence="5">The sequence shown here is derived from an EMBL/GenBank/DDBJ whole genome shotgun (WGS) entry which is preliminary data.</text>
</comment>
<feature type="compositionally biased region" description="Basic and acidic residues" evidence="3">
    <location>
        <begin position="132"/>
        <end position="145"/>
    </location>
</feature>
<feature type="compositionally biased region" description="Polar residues" evidence="3">
    <location>
        <begin position="222"/>
        <end position="232"/>
    </location>
</feature>
<dbReference type="InterPro" id="IPR023779">
    <property type="entry name" value="Chromodomain_CS"/>
</dbReference>
<feature type="compositionally biased region" description="Polar residues" evidence="3">
    <location>
        <begin position="298"/>
        <end position="309"/>
    </location>
</feature>
<evidence type="ECO:0000313" key="5">
    <source>
        <dbReference type="EMBL" id="KTB28140.1"/>
    </source>
</evidence>
<keyword evidence="2" id="KW-0539">Nucleus</keyword>
<dbReference type="AlphaFoldDB" id="A0A0W0EVQ1"/>
<dbReference type="InterPro" id="IPR023780">
    <property type="entry name" value="Chromo_domain"/>
</dbReference>
<dbReference type="Gene3D" id="2.40.50.40">
    <property type="match status" value="1"/>
</dbReference>
<evidence type="ECO:0000313" key="6">
    <source>
        <dbReference type="Proteomes" id="UP000054988"/>
    </source>
</evidence>
<feature type="compositionally biased region" description="Polar residues" evidence="3">
    <location>
        <begin position="270"/>
        <end position="284"/>
    </location>
</feature>
<proteinExistence type="predicted"/>
<organism evidence="5 6">
    <name type="scientific">Moniliophthora roreri</name>
    <name type="common">Frosty pod rot fungus</name>
    <name type="synonym">Monilia roreri</name>
    <dbReference type="NCBI Taxonomy" id="221103"/>
    <lineage>
        <taxon>Eukaryota</taxon>
        <taxon>Fungi</taxon>
        <taxon>Dikarya</taxon>
        <taxon>Basidiomycota</taxon>
        <taxon>Agaricomycotina</taxon>
        <taxon>Agaricomycetes</taxon>
        <taxon>Agaricomycetidae</taxon>
        <taxon>Agaricales</taxon>
        <taxon>Marasmiineae</taxon>
        <taxon>Marasmiaceae</taxon>
        <taxon>Moniliophthora</taxon>
    </lineage>
</organism>
<dbReference type="PROSITE" id="PS50013">
    <property type="entry name" value="CHROMO_2"/>
    <property type="match status" value="1"/>
</dbReference>
<evidence type="ECO:0000256" key="2">
    <source>
        <dbReference type="ARBA" id="ARBA00023242"/>
    </source>
</evidence>
<evidence type="ECO:0000256" key="1">
    <source>
        <dbReference type="ARBA" id="ARBA00004123"/>
    </source>
</evidence>
<dbReference type="eggNOG" id="ENOG502SPMN">
    <property type="taxonomic scope" value="Eukaryota"/>
</dbReference>
<gene>
    <name evidence="5" type="ORF">WG66_19280</name>
</gene>
<dbReference type="InterPro" id="IPR000953">
    <property type="entry name" value="Chromo/chromo_shadow_dom"/>
</dbReference>
<reference evidence="5 6" key="1">
    <citation type="submission" date="2015-12" db="EMBL/GenBank/DDBJ databases">
        <title>Draft genome sequence of Moniliophthora roreri, the causal agent of frosty pod rot of cacao.</title>
        <authorList>
            <person name="Aime M.C."/>
            <person name="Diaz-Valderrama J.R."/>
            <person name="Kijpornyongpan T."/>
            <person name="Phillips-Mora W."/>
        </authorList>
    </citation>
    <scope>NUCLEOTIDE SEQUENCE [LARGE SCALE GENOMIC DNA]</scope>
    <source>
        <strain evidence="5 6">MCA 2952</strain>
    </source>
</reference>
<dbReference type="InterPro" id="IPR051219">
    <property type="entry name" value="Heterochromatin_chromo-domain"/>
</dbReference>
<name>A0A0W0EVQ1_MONRR</name>
<evidence type="ECO:0000259" key="4">
    <source>
        <dbReference type="PROSITE" id="PS50013"/>
    </source>
</evidence>
<dbReference type="SMART" id="SM00298">
    <property type="entry name" value="CHROMO"/>
    <property type="match status" value="1"/>
</dbReference>
<dbReference type="CDD" id="cd18968">
    <property type="entry name" value="chromodomain"/>
    <property type="match status" value="1"/>
</dbReference>
<dbReference type="Proteomes" id="UP000054988">
    <property type="component" value="Unassembled WGS sequence"/>
</dbReference>
<dbReference type="EMBL" id="LATX01002502">
    <property type="protein sequence ID" value="KTB28140.1"/>
    <property type="molecule type" value="Genomic_DNA"/>
</dbReference>
<dbReference type="SUPFAM" id="SSF54160">
    <property type="entry name" value="Chromo domain-like"/>
    <property type="match status" value="1"/>
</dbReference>
<feature type="compositionally biased region" description="Polar residues" evidence="3">
    <location>
        <begin position="338"/>
        <end position="350"/>
    </location>
</feature>
<accession>A0A0W0EVQ1</accession>
<sequence length="1041" mass="117303">MGRKKKVNDEVYQVEVIKAARVNDEGKWEYYIKWAGYDEEHDTWEPTKGIEENCKRLIGSFWGHIGLDNKDYFPGDEFWAKKKWIKQETERFHDENKKSESVSRRQSKARLDSEETNASLSKGTKGSRGKRKAEVKVESSDDEARLNPPKKRRITTPTDDDSDDDTPLRIRTLSQSALKEKEKETALEPSVSRQEPAEDDPASLFSDDNAVSPESNPAKPQPLTSKPSTSHSAPKRLRPPPLSIPNKEGTESGQKSAGAPPSAKSASQSTTNAPTISSATTGFIKSSRRPHPIPDESTVASGSSLTTKNRIAEYAMRPINPKAQEEKKSSDAARRPSLLSTKKQTLSQLSFKKKAPSITANPTITDADMAPRIPTYSPTVPPYSPAFATTPAGSPSIPALEPTMTMTSLNGAPSPTSTQGDMGRILSEPIVMSPIAQDQDMDPTSLYDDQPRIEEEFDPVNRASNAAEAFLQSIMPAAMAAPLEAETVPQEQVDEVVAPSRTSLATAASPLTALPGRIQKKWKWTGAIVMQPAHEPQTLCEATLFDTEQLQKTGMPFRVALREDEPLVFQKYLPLEVLEGILLASNPIEAVAFMKAKDEDNAEALGKWAGYLVYHKQIAMARVELDGMYAANIIVASSNIRALLQRLSVPLDLKNDAPLVAVLATWALPREKRAEDWRLPFKDRLRLADQMRALDTEQDSTFRSAMWDEGVEERKPNLRMAVRILRYPRWMHDHMISGHERQYCVWPPPGQRDVTMEREVQDLMTIMKEYQNAEYKNLTETNVRVVFIHSKARKTIGKIQNLIEWRAKRIDTMFVVFGSCSVPLHGNDWRRGFWEIYPIGGVLTFTAHTLFNDACQILHKVRQIGIHQLWTGYIIPTVLGMAVRLAYEKIDGDPLKDYDEGHFPFLFLLDAIDNGFFGLLRAPPQPQDEREPTDQWIGAQIDQVIRDPRDTLEFCLAEFSSKYDNVPVEKWKVILEEEISNDLKQMQIQPGLMEEYRRFVILCDEEREDTDLHGLEWVTPYSFEFRDDFDNGTPPPDSPTL</sequence>
<dbReference type="GO" id="GO:0006338">
    <property type="term" value="P:chromatin remodeling"/>
    <property type="evidence" value="ECO:0007669"/>
    <property type="project" value="UniProtKB-ARBA"/>
</dbReference>
<comment type="subcellular location">
    <subcellularLocation>
        <location evidence="1">Nucleus</location>
    </subcellularLocation>
</comment>
<feature type="compositionally biased region" description="Low complexity" evidence="3">
    <location>
        <begin position="254"/>
        <end position="269"/>
    </location>
</feature>
<evidence type="ECO:0000256" key="3">
    <source>
        <dbReference type="SAM" id="MobiDB-lite"/>
    </source>
</evidence>
<dbReference type="GO" id="GO:0005634">
    <property type="term" value="C:nucleus"/>
    <property type="evidence" value="ECO:0007669"/>
    <property type="project" value="UniProtKB-SubCell"/>
</dbReference>